<organism evidence="6 7">
    <name type="scientific">Alteromonas marina</name>
    <dbReference type="NCBI Taxonomy" id="203795"/>
    <lineage>
        <taxon>Bacteria</taxon>
        <taxon>Pseudomonadati</taxon>
        <taxon>Pseudomonadota</taxon>
        <taxon>Gammaproteobacteria</taxon>
        <taxon>Alteromonadales</taxon>
        <taxon>Alteromonadaceae</taxon>
        <taxon>Alteromonas/Salinimonas group</taxon>
        <taxon>Alteromonas</taxon>
    </lineage>
</organism>
<dbReference type="GO" id="GO:0005509">
    <property type="term" value="F:calcium ion binding"/>
    <property type="evidence" value="ECO:0007669"/>
    <property type="project" value="InterPro"/>
</dbReference>
<evidence type="ECO:0000256" key="1">
    <source>
        <dbReference type="ARBA" id="ARBA00004613"/>
    </source>
</evidence>
<evidence type="ECO:0000256" key="3">
    <source>
        <dbReference type="ARBA" id="ARBA00022729"/>
    </source>
</evidence>
<dbReference type="GO" id="GO:0007155">
    <property type="term" value="P:cell adhesion"/>
    <property type="evidence" value="ECO:0007669"/>
    <property type="project" value="InterPro"/>
</dbReference>
<reference evidence="6 7" key="1">
    <citation type="submission" date="2014-12" db="EMBL/GenBank/DDBJ databases">
        <title>Genome sequencing of Alteromonas marina AD001.</title>
        <authorList>
            <person name="Adrian T.G.S."/>
            <person name="Chan K.G."/>
        </authorList>
    </citation>
    <scope>NUCLEOTIDE SEQUENCE [LARGE SCALE GENOMIC DNA]</scope>
    <source>
        <strain evidence="6 7">AD001</strain>
    </source>
</reference>
<dbReference type="RefSeq" id="WP_039222368.1">
    <property type="nucleotide sequence ID" value="NZ_JWLW01000048.1"/>
</dbReference>
<comment type="caution">
    <text evidence="6">The sequence shown here is derived from an EMBL/GenBank/DDBJ whole genome shotgun (WGS) entry which is preliminary data.</text>
</comment>
<dbReference type="Pfam" id="PF18884">
    <property type="entry name" value="TSP3_bac"/>
    <property type="match status" value="1"/>
</dbReference>
<evidence type="ECO:0000313" key="7">
    <source>
        <dbReference type="Proteomes" id="UP000031197"/>
    </source>
</evidence>
<comment type="subcellular location">
    <subcellularLocation>
        <location evidence="1">Secreted</location>
    </subcellularLocation>
</comment>
<dbReference type="Pfam" id="PF02412">
    <property type="entry name" value="TSP_3"/>
    <property type="match status" value="1"/>
</dbReference>
<evidence type="ECO:0000256" key="5">
    <source>
        <dbReference type="SAM" id="MobiDB-lite"/>
    </source>
</evidence>
<feature type="compositionally biased region" description="Acidic residues" evidence="5">
    <location>
        <begin position="148"/>
        <end position="159"/>
    </location>
</feature>
<dbReference type="EMBL" id="JWLW01000048">
    <property type="protein sequence ID" value="KHT47061.1"/>
    <property type="molecule type" value="Genomic_DNA"/>
</dbReference>
<dbReference type="InterPro" id="IPR003367">
    <property type="entry name" value="Thrombospondin_3-like_rpt"/>
</dbReference>
<keyword evidence="4" id="KW-0106">Calcium</keyword>
<keyword evidence="3" id="KW-0732">Signal</keyword>
<sequence length="166" mass="18475">QDVYFDDWDLSFFTYIELKKNDSHTLFSSRVKVSVLFNHNQNDFTLSLEGSSFADYDLDGLTDQLDPFPQGSDPLLDTDNDGIVDNEDLDDDNDGVPDEQELIDGTDPLDSSSFKDSDNDGTPDAIDNDIDGDGLPNKIEENYGLDPFDPEDAIMDFDGDGLTNLE</sequence>
<dbReference type="Proteomes" id="UP000031197">
    <property type="component" value="Unassembled WGS sequence"/>
</dbReference>
<name>A0A0B3Y7X5_9ALTE</name>
<accession>A0A0B3Y7X5</accession>
<feature type="compositionally biased region" description="Acidic residues" evidence="5">
    <location>
        <begin position="76"/>
        <end position="104"/>
    </location>
</feature>
<dbReference type="AlphaFoldDB" id="A0A0B3Y7X5"/>
<dbReference type="InterPro" id="IPR059100">
    <property type="entry name" value="TSP3_bac"/>
</dbReference>
<evidence type="ECO:0000313" key="6">
    <source>
        <dbReference type="EMBL" id="KHT47061.1"/>
    </source>
</evidence>
<evidence type="ECO:0000256" key="2">
    <source>
        <dbReference type="ARBA" id="ARBA00022525"/>
    </source>
</evidence>
<feature type="region of interest" description="Disordered" evidence="5">
    <location>
        <begin position="64"/>
        <end position="166"/>
    </location>
</feature>
<dbReference type="InterPro" id="IPR018247">
    <property type="entry name" value="EF_Hand_1_Ca_BS"/>
</dbReference>
<keyword evidence="2" id="KW-0964">Secreted</keyword>
<gene>
    <name evidence="6" type="ORF">RJ41_14675</name>
</gene>
<protein>
    <submittedName>
        <fullName evidence="6">Uncharacterized protein</fullName>
    </submittedName>
</protein>
<dbReference type="PROSITE" id="PS00018">
    <property type="entry name" value="EF_HAND_1"/>
    <property type="match status" value="1"/>
</dbReference>
<dbReference type="InterPro" id="IPR028974">
    <property type="entry name" value="TSP_type-3_rpt"/>
</dbReference>
<dbReference type="Gene3D" id="4.10.1080.10">
    <property type="entry name" value="TSP type-3 repeat"/>
    <property type="match status" value="1"/>
</dbReference>
<feature type="non-terminal residue" evidence="6">
    <location>
        <position position="166"/>
    </location>
</feature>
<feature type="non-terminal residue" evidence="6">
    <location>
        <position position="1"/>
    </location>
</feature>
<evidence type="ECO:0000256" key="4">
    <source>
        <dbReference type="ARBA" id="ARBA00022837"/>
    </source>
</evidence>
<keyword evidence="7" id="KW-1185">Reference proteome</keyword>
<proteinExistence type="predicted"/>
<dbReference type="SUPFAM" id="SSF103647">
    <property type="entry name" value="TSP type-3 repeat"/>
    <property type="match status" value="1"/>
</dbReference>